<keyword evidence="2" id="KW-0255">Endonuclease</keyword>
<comment type="caution">
    <text evidence="2">The sequence shown here is derived from an EMBL/GenBank/DDBJ whole genome shotgun (WGS) entry which is preliminary data.</text>
</comment>
<gene>
    <name evidence="2" type="ORF">ACFO5Q_16810</name>
</gene>
<keyword evidence="2" id="KW-0540">Nuclease</keyword>
<dbReference type="GO" id="GO:0004519">
    <property type="term" value="F:endonuclease activity"/>
    <property type="evidence" value="ECO:0007669"/>
    <property type="project" value="UniProtKB-KW"/>
</dbReference>
<dbReference type="Gene3D" id="3.40.1350.10">
    <property type="match status" value="1"/>
</dbReference>
<keyword evidence="3" id="KW-1185">Reference proteome</keyword>
<proteinExistence type="predicted"/>
<sequence length="304" mass="35145">MVIGKYQDQLLVKYYDQKSRGLFINPQKCGRVSSFRPAVISQDDAELTSSIGETLVSLFNNMHKLLPARELHFNHRSITGWISGKPKDDQIQFESTLERDFAYLAFFDPRVLSIQAQPFTLEYTDAQGNPRIYTPDFQVRYLSSFEQCSEAIVEIKYQKELEEKEAEFADRFASMKRWSEENNTEFHIVTENEIRVGSRLFNIKSLYPFLMINDDDGEGSADLGRFIKQNAPITIKEVLNQNSQTREEQARVQHNIWRIIAIGQAWIKMDEPITYDTVLHSHPVADTNGLFFSSLSFEEGLYGD</sequence>
<dbReference type="EMBL" id="JBHSCR010000028">
    <property type="protein sequence ID" value="MFC4349517.1"/>
    <property type="molecule type" value="Genomic_DNA"/>
</dbReference>
<organism evidence="2 3">
    <name type="scientific">Kordiimonas lipolytica</name>
    <dbReference type="NCBI Taxonomy" id="1662421"/>
    <lineage>
        <taxon>Bacteria</taxon>
        <taxon>Pseudomonadati</taxon>
        <taxon>Pseudomonadota</taxon>
        <taxon>Alphaproteobacteria</taxon>
        <taxon>Kordiimonadales</taxon>
        <taxon>Kordiimonadaceae</taxon>
        <taxon>Kordiimonas</taxon>
    </lineage>
</organism>
<accession>A0ABV8UE43</accession>
<dbReference type="InterPro" id="IPR011856">
    <property type="entry name" value="tRNA_endonuc-like_dom_sf"/>
</dbReference>
<dbReference type="RefSeq" id="WP_068147212.1">
    <property type="nucleotide sequence ID" value="NZ_JBHSCR010000028.1"/>
</dbReference>
<protein>
    <submittedName>
        <fullName evidence="2">TnsA endonuclease N-terminal domain-containing protein</fullName>
    </submittedName>
</protein>
<name>A0ABV8UE43_9PROT</name>
<reference evidence="3" key="1">
    <citation type="journal article" date="2019" name="Int. J. Syst. Evol. Microbiol.">
        <title>The Global Catalogue of Microorganisms (GCM) 10K type strain sequencing project: providing services to taxonomists for standard genome sequencing and annotation.</title>
        <authorList>
            <consortium name="The Broad Institute Genomics Platform"/>
            <consortium name="The Broad Institute Genome Sequencing Center for Infectious Disease"/>
            <person name="Wu L."/>
            <person name="Ma J."/>
        </authorList>
    </citation>
    <scope>NUCLEOTIDE SEQUENCE [LARGE SCALE GENOMIC DNA]</scope>
    <source>
        <strain evidence="3">CGMCC 1.15304</strain>
    </source>
</reference>
<dbReference type="Pfam" id="PF08722">
    <property type="entry name" value="Tn7_TnsA-like_N"/>
    <property type="match status" value="1"/>
</dbReference>
<dbReference type="Proteomes" id="UP001595776">
    <property type="component" value="Unassembled WGS sequence"/>
</dbReference>
<evidence type="ECO:0000313" key="2">
    <source>
        <dbReference type="EMBL" id="MFC4349517.1"/>
    </source>
</evidence>
<dbReference type="InterPro" id="IPR014833">
    <property type="entry name" value="TnsA_N"/>
</dbReference>
<keyword evidence="2" id="KW-0378">Hydrolase</keyword>
<feature type="domain" description="TnsA endonuclease N-terminal" evidence="1">
    <location>
        <begin position="108"/>
        <end position="191"/>
    </location>
</feature>
<evidence type="ECO:0000313" key="3">
    <source>
        <dbReference type="Proteomes" id="UP001595776"/>
    </source>
</evidence>
<evidence type="ECO:0000259" key="1">
    <source>
        <dbReference type="Pfam" id="PF08722"/>
    </source>
</evidence>